<evidence type="ECO:0000313" key="3">
    <source>
        <dbReference type="EMBL" id="HEB97778.1"/>
    </source>
</evidence>
<feature type="region of interest" description="Disordered" evidence="1">
    <location>
        <begin position="20"/>
        <end position="53"/>
    </location>
</feature>
<evidence type="ECO:0000259" key="2">
    <source>
        <dbReference type="Pfam" id="PF08241"/>
    </source>
</evidence>
<dbReference type="SUPFAM" id="SSF53335">
    <property type="entry name" value="S-adenosyl-L-methionine-dependent methyltransferases"/>
    <property type="match status" value="1"/>
</dbReference>
<dbReference type="Proteomes" id="UP000886251">
    <property type="component" value="Unassembled WGS sequence"/>
</dbReference>
<keyword evidence="3" id="KW-0489">Methyltransferase</keyword>
<keyword evidence="3" id="KW-0808">Transferase</keyword>
<proteinExistence type="predicted"/>
<dbReference type="GO" id="GO:0032259">
    <property type="term" value="P:methylation"/>
    <property type="evidence" value="ECO:0007669"/>
    <property type="project" value="UniProtKB-KW"/>
</dbReference>
<dbReference type="AlphaFoldDB" id="A0A831RN77"/>
<protein>
    <submittedName>
        <fullName evidence="3">Class I SAM-dependent methyltransferase</fullName>
    </submittedName>
</protein>
<gene>
    <name evidence="3" type="ORF">ENI96_15265</name>
</gene>
<sequence length="301" mass="33963">MTTVFSRNRAPVRKMGTAVCPGAAGSAPRHRDGVVPSGRILNHRDTGQRMTDSSLQRNRGLRDWLGQLPGACVREEENRCLEELLEELFGYYLVRVDVCGWDGVVLEGSRIRMQLGITCPGQSGGGLPVVHARSEQLPIASDSIDVVLLQHTLDFCADPHQVLREAERILIPEGKLIVVGFNPWGQWGLWRLLARYGRHQPWRGRFLSRGRLHDWLALLGFDLARSHWLFYRPPLGQRWLMERLAFLEHLRPNWLSPLAAVHVTLAVKRVSTLTPIRPAWKIASPLLGGRRIEPTTRAGRG</sequence>
<dbReference type="Pfam" id="PF08241">
    <property type="entry name" value="Methyltransf_11"/>
    <property type="match status" value="1"/>
</dbReference>
<feature type="domain" description="Methyltransferase type 11" evidence="2">
    <location>
        <begin position="127"/>
        <end position="178"/>
    </location>
</feature>
<evidence type="ECO:0000256" key="1">
    <source>
        <dbReference type="SAM" id="MobiDB-lite"/>
    </source>
</evidence>
<dbReference type="EMBL" id="DRKP01000190">
    <property type="protein sequence ID" value="HEB97778.1"/>
    <property type="molecule type" value="Genomic_DNA"/>
</dbReference>
<reference evidence="3" key="1">
    <citation type="journal article" date="2020" name="mSystems">
        <title>Genome- and Community-Level Interaction Insights into Carbon Utilization and Element Cycling Functions of Hydrothermarchaeota in Hydrothermal Sediment.</title>
        <authorList>
            <person name="Zhou Z."/>
            <person name="Liu Y."/>
            <person name="Xu W."/>
            <person name="Pan J."/>
            <person name="Luo Z.H."/>
            <person name="Li M."/>
        </authorList>
    </citation>
    <scope>NUCLEOTIDE SEQUENCE [LARGE SCALE GENOMIC DNA]</scope>
    <source>
        <strain evidence="3">HyVt-443</strain>
    </source>
</reference>
<accession>A0A831RN77</accession>
<dbReference type="GO" id="GO:0008757">
    <property type="term" value="F:S-adenosylmethionine-dependent methyltransferase activity"/>
    <property type="evidence" value="ECO:0007669"/>
    <property type="project" value="InterPro"/>
</dbReference>
<organism evidence="3">
    <name type="scientific">Sedimenticola thiotaurini</name>
    <dbReference type="NCBI Taxonomy" id="1543721"/>
    <lineage>
        <taxon>Bacteria</taxon>
        <taxon>Pseudomonadati</taxon>
        <taxon>Pseudomonadota</taxon>
        <taxon>Gammaproteobacteria</taxon>
        <taxon>Chromatiales</taxon>
        <taxon>Sedimenticolaceae</taxon>
        <taxon>Sedimenticola</taxon>
    </lineage>
</organism>
<comment type="caution">
    <text evidence="3">The sequence shown here is derived from an EMBL/GenBank/DDBJ whole genome shotgun (WGS) entry which is preliminary data.</text>
</comment>
<dbReference type="InterPro" id="IPR029063">
    <property type="entry name" value="SAM-dependent_MTases_sf"/>
</dbReference>
<dbReference type="Gene3D" id="3.40.50.150">
    <property type="entry name" value="Vaccinia Virus protein VP39"/>
    <property type="match status" value="1"/>
</dbReference>
<dbReference type="InterPro" id="IPR013216">
    <property type="entry name" value="Methyltransf_11"/>
</dbReference>
<name>A0A831RN77_9GAMM</name>